<evidence type="ECO:0000259" key="1">
    <source>
        <dbReference type="PROSITE" id="PS51186"/>
    </source>
</evidence>
<dbReference type="InterPro" id="IPR016181">
    <property type="entry name" value="Acyl_CoA_acyltransferase"/>
</dbReference>
<comment type="caution">
    <text evidence="2">The sequence shown here is derived from an EMBL/GenBank/DDBJ whole genome shotgun (WGS) entry which is preliminary data.</text>
</comment>
<protein>
    <submittedName>
        <fullName evidence="2">Acetyltransferase</fullName>
    </submittedName>
</protein>
<dbReference type="PROSITE" id="PS51186">
    <property type="entry name" value="GNAT"/>
    <property type="match status" value="1"/>
</dbReference>
<dbReference type="PANTHER" id="PTHR43792">
    <property type="entry name" value="GNAT FAMILY, PUTATIVE (AFU_ORTHOLOGUE AFUA_3G00765)-RELATED-RELATED"/>
    <property type="match status" value="1"/>
</dbReference>
<dbReference type="SUPFAM" id="SSF55729">
    <property type="entry name" value="Acyl-CoA N-acyltransferases (Nat)"/>
    <property type="match status" value="1"/>
</dbReference>
<evidence type="ECO:0000313" key="2">
    <source>
        <dbReference type="EMBL" id="GGY22537.1"/>
    </source>
</evidence>
<dbReference type="Proteomes" id="UP000621898">
    <property type="component" value="Unassembled WGS sequence"/>
</dbReference>
<dbReference type="InterPro" id="IPR051531">
    <property type="entry name" value="N-acetyltransferase"/>
</dbReference>
<dbReference type="Gene3D" id="3.40.630.30">
    <property type="match status" value="1"/>
</dbReference>
<organism evidence="2 3">
    <name type="scientific">Rhodanobacter panaciterrae</name>
    <dbReference type="NCBI Taxonomy" id="490572"/>
    <lineage>
        <taxon>Bacteria</taxon>
        <taxon>Pseudomonadati</taxon>
        <taxon>Pseudomonadota</taxon>
        <taxon>Gammaproteobacteria</taxon>
        <taxon>Lysobacterales</taxon>
        <taxon>Rhodanobacteraceae</taxon>
        <taxon>Rhodanobacter</taxon>
    </lineage>
</organism>
<proteinExistence type="predicted"/>
<reference evidence="3" key="1">
    <citation type="journal article" date="2019" name="Int. J. Syst. Evol. Microbiol.">
        <title>The Global Catalogue of Microorganisms (GCM) 10K type strain sequencing project: providing services to taxonomists for standard genome sequencing and annotation.</title>
        <authorList>
            <consortium name="The Broad Institute Genomics Platform"/>
            <consortium name="The Broad Institute Genome Sequencing Center for Infectious Disease"/>
            <person name="Wu L."/>
            <person name="Ma J."/>
        </authorList>
    </citation>
    <scope>NUCLEOTIDE SEQUENCE [LARGE SCALE GENOMIC DNA]</scope>
    <source>
        <strain evidence="3">KCTC 22232</strain>
    </source>
</reference>
<dbReference type="EMBL" id="BMXT01000001">
    <property type="protein sequence ID" value="GGY22537.1"/>
    <property type="molecule type" value="Genomic_DNA"/>
</dbReference>
<keyword evidence="3" id="KW-1185">Reference proteome</keyword>
<evidence type="ECO:0000313" key="3">
    <source>
        <dbReference type="Proteomes" id="UP000621898"/>
    </source>
</evidence>
<dbReference type="InterPro" id="IPR000182">
    <property type="entry name" value="GNAT_dom"/>
</dbReference>
<dbReference type="PANTHER" id="PTHR43792:SF1">
    <property type="entry name" value="N-ACETYLTRANSFERASE DOMAIN-CONTAINING PROTEIN"/>
    <property type="match status" value="1"/>
</dbReference>
<sequence length="183" mass="20245">MELNTPRLRLDALRAADAAALFGYRADPDVSRFQGWRPASVAEAADFIERQAGASLDMPDSWFQRAIRLRDGEALIGDLGIHLPADAEGSVEFGISIAPVHQGRGYASEAVRALFELVFGQLGRHRIHASVDPRNLASMAMLRALGMRQEAHHRESLWLHGEWVDDVVFALLASEWRAAQLAH</sequence>
<dbReference type="RefSeq" id="WP_189440479.1">
    <property type="nucleotide sequence ID" value="NZ_BMXT01000001.1"/>
</dbReference>
<gene>
    <name evidence="2" type="ORF">GCM10008098_14740</name>
</gene>
<dbReference type="Pfam" id="PF13302">
    <property type="entry name" value="Acetyltransf_3"/>
    <property type="match status" value="1"/>
</dbReference>
<accession>A0ABQ2ZRV9</accession>
<feature type="domain" description="N-acetyltransferase" evidence="1">
    <location>
        <begin position="8"/>
        <end position="174"/>
    </location>
</feature>
<name>A0ABQ2ZRV9_9GAMM</name>